<proteinExistence type="predicted"/>
<comment type="cofactor">
    <cofactor evidence="1">
        <name>heme</name>
        <dbReference type="ChEBI" id="CHEBI:30413"/>
    </cofactor>
</comment>
<reference evidence="11 12" key="2">
    <citation type="submission" date="2019-01" db="EMBL/GenBank/DDBJ databases">
        <title>Sinorhodobacter populi sp. nov. isolated from the symptomatic bark tissue of Populus euramericana canker.</title>
        <authorList>
            <person name="Xu G."/>
        </authorList>
    </citation>
    <scope>NUCLEOTIDE SEQUENCE [LARGE SCALE GENOMIC DNA]</scope>
    <source>
        <strain evidence="11 12">CGMCC 1.12963</strain>
    </source>
</reference>
<keyword evidence="12" id="KW-1185">Reference proteome</keyword>
<keyword evidence="4" id="KW-0349">Heme</keyword>
<evidence type="ECO:0000256" key="5">
    <source>
        <dbReference type="ARBA" id="ARBA00022692"/>
    </source>
</evidence>
<accession>A0A3S3L8C8</accession>
<evidence type="ECO:0000256" key="9">
    <source>
        <dbReference type="ARBA" id="ARBA00023136"/>
    </source>
</evidence>
<organism evidence="11 12">
    <name type="scientific">Paenirhodobacter huangdaonensis</name>
    <dbReference type="NCBI Taxonomy" id="2501515"/>
    <lineage>
        <taxon>Bacteria</taxon>
        <taxon>Pseudomonadati</taxon>
        <taxon>Pseudomonadota</taxon>
        <taxon>Alphaproteobacteria</taxon>
        <taxon>Rhodobacterales</taxon>
        <taxon>Rhodobacter group</taxon>
        <taxon>Paenirhodobacter</taxon>
    </lineage>
</organism>
<evidence type="ECO:0000313" key="12">
    <source>
        <dbReference type="Proteomes" id="UP000288071"/>
    </source>
</evidence>
<keyword evidence="9 10" id="KW-0472">Membrane</keyword>
<evidence type="ECO:0000256" key="7">
    <source>
        <dbReference type="ARBA" id="ARBA00022989"/>
    </source>
</evidence>
<dbReference type="InterPro" id="IPR034804">
    <property type="entry name" value="SQR/QFR_C/D"/>
</dbReference>
<dbReference type="GO" id="GO:0016020">
    <property type="term" value="C:membrane"/>
    <property type="evidence" value="ECO:0007669"/>
    <property type="project" value="UniProtKB-SubCell"/>
</dbReference>
<dbReference type="Pfam" id="PF01127">
    <property type="entry name" value="Sdh_cyt"/>
    <property type="match status" value="1"/>
</dbReference>
<protein>
    <submittedName>
        <fullName evidence="11">Succinate dehydrogenase</fullName>
    </submittedName>
</protein>
<evidence type="ECO:0000256" key="1">
    <source>
        <dbReference type="ARBA" id="ARBA00001971"/>
    </source>
</evidence>
<keyword evidence="7 10" id="KW-1133">Transmembrane helix</keyword>
<dbReference type="PANTHER" id="PTHR41910:SF1">
    <property type="entry name" value="SUCCINATE DEHYDROGENASE HYDROPHOBIC MEMBRANE ANCHOR SUBUNIT"/>
    <property type="match status" value="1"/>
</dbReference>
<feature type="transmembrane region" description="Helical" evidence="10">
    <location>
        <begin position="92"/>
        <end position="110"/>
    </location>
</feature>
<reference evidence="12" key="1">
    <citation type="submission" date="2019-01" db="EMBL/GenBank/DDBJ databases">
        <title>Sinorhodobacter populi sp. nov. isolated from the symptomatic bark tissue of Populus euramericana canker.</title>
        <authorList>
            <person name="Li Y."/>
        </authorList>
    </citation>
    <scope>NUCLEOTIDE SEQUENCE [LARGE SCALE GENOMIC DNA]</scope>
    <source>
        <strain evidence="12">CGMCC 1.12963</strain>
    </source>
</reference>
<dbReference type="InterPro" id="IPR039023">
    <property type="entry name" value="SdhC_prok"/>
</dbReference>
<evidence type="ECO:0000256" key="6">
    <source>
        <dbReference type="ARBA" id="ARBA00022723"/>
    </source>
</evidence>
<sequence>MIHPHRKHPLWLAYAAHRVSGLGLALFLPAHFHVLSLAITRPKDLDTFLSFAEAPLVKLAEFGLVFLLAIHFFGGLRLLALEFLPWSGRQKNLAAATVAGAFLVSGLFFLRAI</sequence>
<keyword evidence="8" id="KW-0408">Iron</keyword>
<dbReference type="AlphaFoldDB" id="A0A3S3L8C8"/>
<evidence type="ECO:0000256" key="4">
    <source>
        <dbReference type="ARBA" id="ARBA00022617"/>
    </source>
</evidence>
<comment type="caution">
    <text evidence="11">The sequence shown here is derived from an EMBL/GenBank/DDBJ whole genome shotgun (WGS) entry which is preliminary data.</text>
</comment>
<dbReference type="GO" id="GO:0046872">
    <property type="term" value="F:metal ion binding"/>
    <property type="evidence" value="ECO:0007669"/>
    <property type="project" value="UniProtKB-KW"/>
</dbReference>
<keyword evidence="6" id="KW-0479">Metal-binding</keyword>
<evidence type="ECO:0000256" key="8">
    <source>
        <dbReference type="ARBA" id="ARBA00023004"/>
    </source>
</evidence>
<gene>
    <name evidence="11" type="ORF">EOW66_19560</name>
</gene>
<dbReference type="InterPro" id="IPR000701">
    <property type="entry name" value="SuccDH_FuR_B_TM-su"/>
</dbReference>
<dbReference type="SUPFAM" id="SSF81343">
    <property type="entry name" value="Fumarate reductase respiratory complex transmembrane subunits"/>
    <property type="match status" value="1"/>
</dbReference>
<comment type="function">
    <text evidence="2">Membrane-anchoring subunit of succinate dehydrogenase (SDH).</text>
</comment>
<evidence type="ECO:0000256" key="2">
    <source>
        <dbReference type="ARBA" id="ARBA00004050"/>
    </source>
</evidence>
<dbReference type="Gene3D" id="1.20.1300.10">
    <property type="entry name" value="Fumarate reductase/succinate dehydrogenase, transmembrane subunit"/>
    <property type="match status" value="1"/>
</dbReference>
<keyword evidence="5 10" id="KW-0812">Transmembrane</keyword>
<comment type="subcellular location">
    <subcellularLocation>
        <location evidence="3">Membrane</location>
    </subcellularLocation>
</comment>
<feature type="transmembrane region" description="Helical" evidence="10">
    <location>
        <begin position="59"/>
        <end position="80"/>
    </location>
</feature>
<evidence type="ECO:0000313" key="11">
    <source>
        <dbReference type="EMBL" id="RWR47358.1"/>
    </source>
</evidence>
<dbReference type="Proteomes" id="UP000288071">
    <property type="component" value="Unassembled WGS sequence"/>
</dbReference>
<feature type="transmembrane region" description="Helical" evidence="10">
    <location>
        <begin position="21"/>
        <end position="39"/>
    </location>
</feature>
<dbReference type="PANTHER" id="PTHR41910">
    <property type="entry name" value="SUCCINATE DEHYDROGENASE 2 MEMBRANE SUBUNIT SDHC"/>
    <property type="match status" value="1"/>
</dbReference>
<dbReference type="RefSeq" id="WP_128157973.1">
    <property type="nucleotide sequence ID" value="NZ_JBHSOM010000001.1"/>
</dbReference>
<evidence type="ECO:0000256" key="10">
    <source>
        <dbReference type="SAM" id="Phobius"/>
    </source>
</evidence>
<evidence type="ECO:0000256" key="3">
    <source>
        <dbReference type="ARBA" id="ARBA00004370"/>
    </source>
</evidence>
<name>A0A3S3L8C8_9RHOB</name>
<dbReference type="EMBL" id="SAVA01000020">
    <property type="protein sequence ID" value="RWR47358.1"/>
    <property type="molecule type" value="Genomic_DNA"/>
</dbReference>